<dbReference type="InterPro" id="IPR008969">
    <property type="entry name" value="CarboxyPept-like_regulatory"/>
</dbReference>
<sequence>MTKNHFFDGDKRRKMPHYLLKMLFWGGFCFCYPLGNSFAETKANDMYAIKQDEKVTTITGVVFDDQDTPLIGATVLVRGSQAGAVTDIDGRFSIKAAKGDVLVISYIGMLSKEVTVTEQKNYKICLTSNTELLNEVVVTGYQTLSKERSTGAFSKVSTKKLETKRLDNLKSILEGQVAGYVDGKIRGVTTMNAVANPMVVIDGFPVENTSMDRSGRTTENMPDLNPEDIESVTILKDAAAASIYGARAANGVIVITTKRAKEGKAEVSFSSTFTVQPYSYYKDRLTNAADIVTLQREWAASNTLLQAGSKSAMQVAGALRDDDAYPSKGVDILLDMYTNKISQAEGNRLLDELASKGYQYYDQAEKYGKRNPFYQQYNLRVAQSTERNAFSFSSTYWNNQYEDIHHDDWKLGLNINNSLKVTKWMQLDLGMYLKYGKQNTQSYDLFNPEFSAVAYDGLVNPDGSYISAVSQIKKENRDLIAKYGLHEEILTPMNELGFNLGKMKELETRAFAKLKIDFTSWLNYNVMFQYETSDSDYMSLMNKESNRMQSMINKFATESNGKVKYNLPNGHARYTNANQKRSYNFRQQLNFNKTFAEKHNLVWILGQEIRDTKLTYEDSTVYGYDPELMTWNNINAKELSSISGILGYASLDQNSIGSERELVNRFVSFYSNASYTFDDKYVVSGSLRWDRSNLWGTSSKYQNKPLWSVGGSWNIDKENFFHIAPINMLKLRASYGVGGNIGRNTAPYLIAKYYSSNDVDGLYGMVTTPPNKDIRWEKTTTIDVGVDFALFNHRLSGSVDYYHKNSVDLLANINGSPTQGFGYATLTTNNGKMKNHGIEITLNGQLIRTKTFSWESSLIYSFNKNKVTAVNVKPGQWNSRITMPTSYPMEGKPLNGIYAYPWAGLDENGDPQVYDQDGNITSKAVQNADALRYCGSTVPVHSGSWNNVLRYKDFEFSALIIFDAGHKLRSSRIPSINMGDGRIVATDKSIVDRWQKPGDQTDVPRLLFSNDKTNYNTYRTELWAYSDKFVCNASNIRLNNLSLAYRVPAQWCKKVYLNNARVQFNVENVGVLAFDKDAHYDLGGKVKPNFVWGLYLNF</sequence>
<evidence type="ECO:0000256" key="3">
    <source>
        <dbReference type="ARBA" id="ARBA00022692"/>
    </source>
</evidence>
<keyword evidence="2" id="KW-0813">Transport</keyword>
<dbReference type="InterPro" id="IPR036942">
    <property type="entry name" value="Beta-barrel_TonB_sf"/>
</dbReference>
<dbReference type="AlphaFoldDB" id="J9FKP0"/>
<keyword evidence="4" id="KW-0472">Membrane</keyword>
<keyword evidence="3" id="KW-0812">Transmembrane</keyword>
<keyword evidence="7" id="KW-0675">Receptor</keyword>
<feature type="domain" description="TonB-dependent receptor plug" evidence="6">
    <location>
        <begin position="146"/>
        <end position="252"/>
    </location>
</feature>
<dbReference type="FunFam" id="2.60.40.1120:FF:000003">
    <property type="entry name" value="Outer membrane protein Omp121"/>
    <property type="match status" value="1"/>
</dbReference>
<evidence type="ECO:0000256" key="4">
    <source>
        <dbReference type="ARBA" id="ARBA00023136"/>
    </source>
</evidence>
<dbReference type="InterPro" id="IPR039426">
    <property type="entry name" value="TonB-dep_rcpt-like"/>
</dbReference>
<dbReference type="PROSITE" id="PS52016">
    <property type="entry name" value="TONB_DEPENDENT_REC_3"/>
    <property type="match status" value="1"/>
</dbReference>
<comment type="subcellular location">
    <subcellularLocation>
        <location evidence="1">Cell outer membrane</location>
        <topology evidence="1">Multi-pass membrane protein</topology>
    </subcellularLocation>
</comment>
<dbReference type="Gene3D" id="2.170.130.10">
    <property type="entry name" value="TonB-dependent receptor, plug domain"/>
    <property type="match status" value="1"/>
</dbReference>
<keyword evidence="5" id="KW-0998">Cell outer membrane</keyword>
<dbReference type="InterPro" id="IPR023996">
    <property type="entry name" value="TonB-dep_OMP_SusC/RagA"/>
</dbReference>
<evidence type="ECO:0000313" key="7">
    <source>
        <dbReference type="EMBL" id="EJW94993.1"/>
    </source>
</evidence>
<comment type="caution">
    <text evidence="7">The sequence shown here is derived from an EMBL/GenBank/DDBJ whole genome shotgun (WGS) entry which is preliminary data.</text>
</comment>
<accession>J9FKP0</accession>
<evidence type="ECO:0000256" key="2">
    <source>
        <dbReference type="ARBA" id="ARBA00022448"/>
    </source>
</evidence>
<protein>
    <submittedName>
        <fullName evidence="7">TonB-dependent receptor plug domain protein</fullName>
    </submittedName>
</protein>
<dbReference type="Pfam" id="PF07715">
    <property type="entry name" value="Plug"/>
    <property type="match status" value="1"/>
</dbReference>
<dbReference type="Pfam" id="PF13715">
    <property type="entry name" value="CarbopepD_reg_2"/>
    <property type="match status" value="1"/>
</dbReference>
<dbReference type="InterPro" id="IPR023997">
    <property type="entry name" value="TonB-dep_OMP_SusC/RagA_CS"/>
</dbReference>
<dbReference type="SUPFAM" id="SSF49464">
    <property type="entry name" value="Carboxypeptidase regulatory domain-like"/>
    <property type="match status" value="1"/>
</dbReference>
<evidence type="ECO:0000256" key="5">
    <source>
        <dbReference type="ARBA" id="ARBA00023237"/>
    </source>
</evidence>
<dbReference type="Gene3D" id="2.60.40.1120">
    <property type="entry name" value="Carboxypeptidase-like, regulatory domain"/>
    <property type="match status" value="1"/>
</dbReference>
<dbReference type="EMBL" id="AMCI01006062">
    <property type="protein sequence ID" value="EJW94993.1"/>
    <property type="molecule type" value="Genomic_DNA"/>
</dbReference>
<reference evidence="7" key="1">
    <citation type="journal article" date="2012" name="PLoS ONE">
        <title>Gene sets for utilization of primary and secondary nutrition supplies in the distal gut of endangered iberian lynx.</title>
        <authorList>
            <person name="Alcaide M."/>
            <person name="Messina E."/>
            <person name="Richter M."/>
            <person name="Bargiela R."/>
            <person name="Peplies J."/>
            <person name="Huws S.A."/>
            <person name="Newbold C.J."/>
            <person name="Golyshin P.N."/>
            <person name="Simon M.A."/>
            <person name="Lopez G."/>
            <person name="Yakimov M.M."/>
            <person name="Ferrer M."/>
        </authorList>
    </citation>
    <scope>NUCLEOTIDE SEQUENCE</scope>
</reference>
<gene>
    <name evidence="7" type="ORF">EVA_16899</name>
</gene>
<organism evidence="7">
    <name type="scientific">gut metagenome</name>
    <dbReference type="NCBI Taxonomy" id="749906"/>
    <lineage>
        <taxon>unclassified sequences</taxon>
        <taxon>metagenomes</taxon>
        <taxon>organismal metagenomes</taxon>
    </lineage>
</organism>
<dbReference type="NCBIfam" id="TIGR04056">
    <property type="entry name" value="OMP_RagA_SusC"/>
    <property type="match status" value="1"/>
</dbReference>
<dbReference type="GO" id="GO:0009279">
    <property type="term" value="C:cell outer membrane"/>
    <property type="evidence" value="ECO:0007669"/>
    <property type="project" value="UniProtKB-SubCell"/>
</dbReference>
<dbReference type="Gene3D" id="2.40.170.20">
    <property type="entry name" value="TonB-dependent receptor, beta-barrel domain"/>
    <property type="match status" value="1"/>
</dbReference>
<dbReference type="NCBIfam" id="TIGR04057">
    <property type="entry name" value="SusC_RagA_signa"/>
    <property type="match status" value="1"/>
</dbReference>
<dbReference type="SUPFAM" id="SSF56935">
    <property type="entry name" value="Porins"/>
    <property type="match status" value="1"/>
</dbReference>
<dbReference type="InterPro" id="IPR012910">
    <property type="entry name" value="Plug_dom"/>
</dbReference>
<dbReference type="InterPro" id="IPR037066">
    <property type="entry name" value="Plug_dom_sf"/>
</dbReference>
<proteinExistence type="predicted"/>
<name>J9FKP0_9ZZZZ</name>
<evidence type="ECO:0000259" key="6">
    <source>
        <dbReference type="Pfam" id="PF07715"/>
    </source>
</evidence>
<evidence type="ECO:0000256" key="1">
    <source>
        <dbReference type="ARBA" id="ARBA00004571"/>
    </source>
</evidence>